<dbReference type="EMBL" id="BSDY01000001">
    <property type="protein sequence ID" value="GLI54525.1"/>
    <property type="molecule type" value="Genomic_DNA"/>
</dbReference>
<name>A0A9W6GID7_9FUSO</name>
<keyword evidence="2" id="KW-1185">Reference proteome</keyword>
<evidence type="ECO:0000313" key="2">
    <source>
        <dbReference type="Proteomes" id="UP001144471"/>
    </source>
</evidence>
<dbReference type="AlphaFoldDB" id="A0A9W6GID7"/>
<sequence length="89" mass="10586">MKFNTLKSKASKYIVSSLNLTRLGRQKFISQWGVVKLSYKNNLMWVQLLDRKVSIILEDRNDLLSYVEETIIELIPYDIINEEVQYKIF</sequence>
<dbReference type="RefSeq" id="WP_281832193.1">
    <property type="nucleotide sequence ID" value="NZ_BSDY01000001.1"/>
</dbReference>
<organism evidence="1 2">
    <name type="scientific">Propionigenium maris DSM 9537</name>
    <dbReference type="NCBI Taxonomy" id="1123000"/>
    <lineage>
        <taxon>Bacteria</taxon>
        <taxon>Fusobacteriati</taxon>
        <taxon>Fusobacteriota</taxon>
        <taxon>Fusobacteriia</taxon>
        <taxon>Fusobacteriales</taxon>
        <taxon>Fusobacteriaceae</taxon>
        <taxon>Propionigenium</taxon>
    </lineage>
</organism>
<proteinExistence type="predicted"/>
<gene>
    <name evidence="1" type="ORF">PM10SUCC1_00400</name>
</gene>
<dbReference type="Proteomes" id="UP001144471">
    <property type="component" value="Unassembled WGS sequence"/>
</dbReference>
<protein>
    <submittedName>
        <fullName evidence="1">Uncharacterized protein</fullName>
    </submittedName>
</protein>
<comment type="caution">
    <text evidence="1">The sequence shown here is derived from an EMBL/GenBank/DDBJ whole genome shotgun (WGS) entry which is preliminary data.</text>
</comment>
<reference evidence="1" key="1">
    <citation type="submission" date="2022-12" db="EMBL/GenBank/DDBJ databases">
        <title>Reference genome sequencing for broad-spectrum identification of bacterial and archaeal isolates by mass spectrometry.</title>
        <authorList>
            <person name="Sekiguchi Y."/>
            <person name="Tourlousse D.M."/>
        </authorList>
    </citation>
    <scope>NUCLEOTIDE SEQUENCE</scope>
    <source>
        <strain evidence="1">10succ1</strain>
    </source>
</reference>
<accession>A0A9W6GID7</accession>
<evidence type="ECO:0000313" key="1">
    <source>
        <dbReference type="EMBL" id="GLI54525.1"/>
    </source>
</evidence>